<proteinExistence type="predicted"/>
<evidence type="ECO:0000313" key="2">
    <source>
        <dbReference type="EMBL" id="MFD2613178.1"/>
    </source>
</evidence>
<reference evidence="3" key="1">
    <citation type="journal article" date="2019" name="Int. J. Syst. Evol. Microbiol.">
        <title>The Global Catalogue of Microorganisms (GCM) 10K type strain sequencing project: providing services to taxonomists for standard genome sequencing and annotation.</title>
        <authorList>
            <consortium name="The Broad Institute Genomics Platform"/>
            <consortium name="The Broad Institute Genome Sequencing Center for Infectious Disease"/>
            <person name="Wu L."/>
            <person name="Ma J."/>
        </authorList>
    </citation>
    <scope>NUCLEOTIDE SEQUENCE [LARGE SCALE GENOMIC DNA]</scope>
    <source>
        <strain evidence="3">KCTC 3950</strain>
    </source>
</reference>
<feature type="chain" id="PRO_5047109381" description="Lipoprotein" evidence="1">
    <location>
        <begin position="24"/>
        <end position="161"/>
    </location>
</feature>
<evidence type="ECO:0000256" key="1">
    <source>
        <dbReference type="SAM" id="SignalP"/>
    </source>
</evidence>
<feature type="signal peptide" evidence="1">
    <location>
        <begin position="1"/>
        <end position="23"/>
    </location>
</feature>
<dbReference type="PROSITE" id="PS51257">
    <property type="entry name" value="PROKAR_LIPOPROTEIN"/>
    <property type="match status" value="1"/>
</dbReference>
<dbReference type="EMBL" id="JBHUME010000008">
    <property type="protein sequence ID" value="MFD2613178.1"/>
    <property type="molecule type" value="Genomic_DNA"/>
</dbReference>
<accession>A0ABW5PDF3</accession>
<organism evidence="2 3">
    <name type="scientific">Paenibacillus gansuensis</name>
    <dbReference type="NCBI Taxonomy" id="306542"/>
    <lineage>
        <taxon>Bacteria</taxon>
        <taxon>Bacillati</taxon>
        <taxon>Bacillota</taxon>
        <taxon>Bacilli</taxon>
        <taxon>Bacillales</taxon>
        <taxon>Paenibacillaceae</taxon>
        <taxon>Paenibacillus</taxon>
    </lineage>
</organism>
<evidence type="ECO:0000313" key="3">
    <source>
        <dbReference type="Proteomes" id="UP001597541"/>
    </source>
</evidence>
<gene>
    <name evidence="2" type="ORF">ACFSUF_12160</name>
</gene>
<sequence>MKKMMITLIAICFILTGCFSYQTGNEQVNVKDKEKLVTDNENNLTLSKVTDALKTEGIEMQKEELKNDWVLNNVNANRFFVFRPNVKEVNKEYISLYIFNSETDRQEGLNDFNHQKAKYDMQIPRIYEYKNVLILYWHQGTVDNSKNAQFNKQIEMAIQKM</sequence>
<comment type="caution">
    <text evidence="2">The sequence shown here is derived from an EMBL/GenBank/DDBJ whole genome shotgun (WGS) entry which is preliminary data.</text>
</comment>
<name>A0ABW5PDF3_9BACL</name>
<dbReference type="RefSeq" id="WP_377603182.1">
    <property type="nucleotide sequence ID" value="NZ_JBHUME010000008.1"/>
</dbReference>
<keyword evidence="3" id="KW-1185">Reference proteome</keyword>
<evidence type="ECO:0008006" key="4">
    <source>
        <dbReference type="Google" id="ProtNLM"/>
    </source>
</evidence>
<keyword evidence="1" id="KW-0732">Signal</keyword>
<dbReference type="Proteomes" id="UP001597541">
    <property type="component" value="Unassembled WGS sequence"/>
</dbReference>
<protein>
    <recommendedName>
        <fullName evidence="4">Lipoprotein</fullName>
    </recommendedName>
</protein>